<name>A0A7C4AHJ4_9BACT</name>
<evidence type="ECO:0000313" key="2">
    <source>
        <dbReference type="EMBL" id="HGG92897.1"/>
    </source>
</evidence>
<accession>A0A7C4AHJ4</accession>
<dbReference type="PANTHER" id="PTHR35983">
    <property type="entry name" value="UPF0166 PROTEIN TM_0021"/>
    <property type="match status" value="1"/>
</dbReference>
<evidence type="ECO:0000256" key="1">
    <source>
        <dbReference type="ARBA" id="ARBA00010554"/>
    </source>
</evidence>
<dbReference type="Gene3D" id="3.30.70.120">
    <property type="match status" value="1"/>
</dbReference>
<dbReference type="Pfam" id="PF02641">
    <property type="entry name" value="DUF190"/>
    <property type="match status" value="1"/>
</dbReference>
<dbReference type="InterPro" id="IPR011322">
    <property type="entry name" value="N-reg_PII-like_a/b"/>
</dbReference>
<dbReference type="SUPFAM" id="SSF54913">
    <property type="entry name" value="GlnB-like"/>
    <property type="match status" value="1"/>
</dbReference>
<dbReference type="EMBL" id="DSRP01000558">
    <property type="protein sequence ID" value="HGG92897.1"/>
    <property type="molecule type" value="Genomic_DNA"/>
</dbReference>
<comment type="similarity">
    <text evidence="1">Belongs to the UPF0166 family.</text>
</comment>
<dbReference type="AlphaFoldDB" id="A0A7C4AHJ4"/>
<sequence length="108" mass="12002">MRWIDLERLRIYAGESDRFGGLPLYEHLVRRAHDGGLHGATVLRGMMGFGAGSVIHTPNILRLSEELPVIVEIVDQADRVDAFCGANADVLDKAFVTRDTVSVWPKSR</sequence>
<reference evidence="2" key="1">
    <citation type="journal article" date="2020" name="mSystems">
        <title>Genome- and Community-Level Interaction Insights into Carbon Utilization and Element Cycling Functions of Hydrothermarchaeota in Hydrothermal Sediment.</title>
        <authorList>
            <person name="Zhou Z."/>
            <person name="Liu Y."/>
            <person name="Xu W."/>
            <person name="Pan J."/>
            <person name="Luo Z.H."/>
            <person name="Li M."/>
        </authorList>
    </citation>
    <scope>NUCLEOTIDE SEQUENCE [LARGE SCALE GENOMIC DNA]</scope>
    <source>
        <strain evidence="2">SpSt-413</strain>
    </source>
</reference>
<dbReference type="InterPro" id="IPR003793">
    <property type="entry name" value="UPF0166"/>
</dbReference>
<proteinExistence type="inferred from homology"/>
<dbReference type="PANTHER" id="PTHR35983:SF1">
    <property type="entry name" value="UPF0166 PROTEIN TM_0021"/>
    <property type="match status" value="1"/>
</dbReference>
<gene>
    <name evidence="2" type="ORF">ENR59_08095</name>
</gene>
<organism evidence="2">
    <name type="scientific">Fundidesulfovibrio putealis</name>
    <dbReference type="NCBI Taxonomy" id="270496"/>
    <lineage>
        <taxon>Bacteria</taxon>
        <taxon>Pseudomonadati</taxon>
        <taxon>Thermodesulfobacteriota</taxon>
        <taxon>Desulfovibrionia</taxon>
        <taxon>Desulfovibrionales</taxon>
        <taxon>Desulfovibrionaceae</taxon>
        <taxon>Fundidesulfovibrio</taxon>
    </lineage>
</organism>
<protein>
    <submittedName>
        <fullName evidence="2">DUF190 domain-containing protein</fullName>
    </submittedName>
</protein>
<comment type="caution">
    <text evidence="2">The sequence shown here is derived from an EMBL/GenBank/DDBJ whole genome shotgun (WGS) entry which is preliminary data.</text>
</comment>
<dbReference type="InterPro" id="IPR015867">
    <property type="entry name" value="N-reg_PII/ATP_PRibTrfase_C"/>
</dbReference>